<accession>A0AAD6E9J8</accession>
<dbReference type="GeneID" id="81584701"/>
<name>A0AAD6E9J8_9EURO</name>
<evidence type="ECO:0000313" key="3">
    <source>
        <dbReference type="Proteomes" id="UP001213799"/>
    </source>
</evidence>
<keyword evidence="3" id="KW-1185">Reference proteome</keyword>
<gene>
    <name evidence="2" type="ORF">N7537_003401</name>
</gene>
<dbReference type="AlphaFoldDB" id="A0AAD6E9J8"/>
<reference evidence="2" key="1">
    <citation type="journal article" date="2023" name="IMA Fungus">
        <title>Comparative genomic study of the Penicillium genus elucidates a diverse pangenome and 15 lateral gene transfer events.</title>
        <authorList>
            <person name="Petersen C."/>
            <person name="Sorensen T."/>
            <person name="Nielsen M.R."/>
            <person name="Sondergaard T.E."/>
            <person name="Sorensen J.L."/>
            <person name="Fitzpatrick D.A."/>
            <person name="Frisvad J.C."/>
            <person name="Nielsen K.L."/>
        </authorList>
    </citation>
    <scope>NUCLEOTIDE SEQUENCE</scope>
    <source>
        <strain evidence="2">IBT 12815</strain>
    </source>
</reference>
<reference evidence="2" key="2">
    <citation type="submission" date="2023-01" db="EMBL/GenBank/DDBJ databases">
        <authorList>
            <person name="Petersen C."/>
        </authorList>
    </citation>
    <scope>NUCLEOTIDE SEQUENCE</scope>
    <source>
        <strain evidence="2">IBT 12815</strain>
    </source>
</reference>
<proteinExistence type="predicted"/>
<protein>
    <submittedName>
        <fullName evidence="2">Uncharacterized protein</fullName>
    </submittedName>
</protein>
<dbReference type="EMBL" id="JAQJAE010000002">
    <property type="protein sequence ID" value="KAJ5606782.1"/>
    <property type="molecule type" value="Genomic_DNA"/>
</dbReference>
<evidence type="ECO:0000313" key="2">
    <source>
        <dbReference type="EMBL" id="KAJ5606782.1"/>
    </source>
</evidence>
<sequence>MDQVVRSFSSDIEYSSESFIATLLHGKPQHKHLDVLTDLLTKSSEIDEHVASSISAAWHWICQNDLWSTRYESLSDYRKAIGYMETVRPIVQRHKKSELAKRSSTQTICRYWKIPFDKALPIHTRPLTWSKHLLSLTACLSKHLNYLDSLSLLEESMKNRPERGRTRNRLMASDVQRALETLGIPQTRLAARESRNSRISSSSAQNKGTDSYADGDTPPSTIHSETSSLPLERSQRLLPFAASPTQGLQTHKAPNEWQCCGCIPICLPLIALITTPQARLDTKLLMALMDWAYTISWGSFCSEHLMRLAHFIPGEDPRDSTRAEVIHKLEAFRSRGSYSSIDDHTYTPTPNLCSNMGLLCRYTGSADAWWRWQRDGFLHIPGFFSYMEEFGVFGRVRRYLDRKGTNEDTNSTFNRNVVHQCSRMISQIVQRDPAYYAVLVACRPDQNRKLIHRQRQHQQSTVSQCDDVGFGVPIDSTRLPAQGEGTSDIHSTIIFPTCETTQKIGLVPVSYPQFNTWPQSPLEPTYGDRCKAFEAQEIVVQPGDLVMCRPQIIRWPTTLFTSNFLNLSQIGLDNRFPTPLKQPSESYDTVCSDKVWEQPEPQVHDTKGIAHEYHTAKSRLTEDSWCNASSSIGQALTGRLDWGADRVREEMNYILGSHGATAVEFAAKSRAQLAKHFHNLCDSIERGEVLNSDCGMSRCEERDVSPDLSQGQNEYIETPESLADSLTSTSPTWNNPSLDDMVADLNQTFSQQPMSFDLP</sequence>
<dbReference type="Proteomes" id="UP001213799">
    <property type="component" value="Unassembled WGS sequence"/>
</dbReference>
<organism evidence="2 3">
    <name type="scientific">Penicillium hordei</name>
    <dbReference type="NCBI Taxonomy" id="40994"/>
    <lineage>
        <taxon>Eukaryota</taxon>
        <taxon>Fungi</taxon>
        <taxon>Dikarya</taxon>
        <taxon>Ascomycota</taxon>
        <taxon>Pezizomycotina</taxon>
        <taxon>Eurotiomycetes</taxon>
        <taxon>Eurotiomycetidae</taxon>
        <taxon>Eurotiales</taxon>
        <taxon>Aspergillaceae</taxon>
        <taxon>Penicillium</taxon>
    </lineage>
</organism>
<evidence type="ECO:0000256" key="1">
    <source>
        <dbReference type="SAM" id="MobiDB-lite"/>
    </source>
</evidence>
<feature type="compositionally biased region" description="Polar residues" evidence="1">
    <location>
        <begin position="218"/>
        <end position="229"/>
    </location>
</feature>
<dbReference type="RefSeq" id="XP_056754207.1">
    <property type="nucleotide sequence ID" value="XM_056894459.1"/>
</dbReference>
<comment type="caution">
    <text evidence="2">The sequence shown here is derived from an EMBL/GenBank/DDBJ whole genome shotgun (WGS) entry which is preliminary data.</text>
</comment>
<feature type="region of interest" description="Disordered" evidence="1">
    <location>
        <begin position="186"/>
        <end position="229"/>
    </location>
</feature>